<name>A0A7C8YZD3_OPUST</name>
<reference evidence="1" key="2">
    <citation type="submission" date="2020-07" db="EMBL/GenBank/DDBJ databases">
        <authorList>
            <person name="Vera ALvarez R."/>
            <person name="Arias-Moreno D.M."/>
            <person name="Jimenez-Jacinto V."/>
            <person name="Jimenez-Bremont J.F."/>
            <person name="Swaminathan K."/>
            <person name="Moose S.P."/>
            <person name="Guerrero-Gonzalez M.L."/>
            <person name="Marino-Ramirez L."/>
            <person name="Landsman D."/>
            <person name="Rodriguez-Kessler M."/>
            <person name="Delgado-Sanchez P."/>
        </authorList>
    </citation>
    <scope>NUCLEOTIDE SEQUENCE</scope>
    <source>
        <tissue evidence="1">Cladode</tissue>
    </source>
</reference>
<accession>A0A7C8YZD3</accession>
<dbReference type="EMBL" id="GISG01070750">
    <property type="protein sequence ID" value="MBA4629755.1"/>
    <property type="molecule type" value="Transcribed_RNA"/>
</dbReference>
<organism evidence="1">
    <name type="scientific">Opuntia streptacantha</name>
    <name type="common">Prickly pear cactus</name>
    <name type="synonym">Opuntia cardona</name>
    <dbReference type="NCBI Taxonomy" id="393608"/>
    <lineage>
        <taxon>Eukaryota</taxon>
        <taxon>Viridiplantae</taxon>
        <taxon>Streptophyta</taxon>
        <taxon>Embryophyta</taxon>
        <taxon>Tracheophyta</taxon>
        <taxon>Spermatophyta</taxon>
        <taxon>Magnoliopsida</taxon>
        <taxon>eudicotyledons</taxon>
        <taxon>Gunneridae</taxon>
        <taxon>Pentapetalae</taxon>
        <taxon>Caryophyllales</taxon>
        <taxon>Cactineae</taxon>
        <taxon>Cactaceae</taxon>
        <taxon>Opuntioideae</taxon>
        <taxon>Opuntia</taxon>
    </lineage>
</organism>
<sequence length="99" mass="11652">MGRTLTLILIRRLGRGHVGRRPERANAIPHVAETVTFACLFKHHEITFHTSPRPICSSSLTYNWHWEESFIFIGRMLGAISVFRLRLDFSFLFFFKKMK</sequence>
<reference evidence="1" key="1">
    <citation type="journal article" date="2013" name="J. Plant Res.">
        <title>Effect of fungi and light on seed germination of three Opuntia species from semiarid lands of central Mexico.</title>
        <authorList>
            <person name="Delgado-Sanchez P."/>
            <person name="Jimenez-Bremont J.F."/>
            <person name="Guerrero-Gonzalez Mde L."/>
            <person name="Flores J."/>
        </authorList>
    </citation>
    <scope>NUCLEOTIDE SEQUENCE</scope>
    <source>
        <tissue evidence="1">Cladode</tissue>
    </source>
</reference>
<dbReference type="AlphaFoldDB" id="A0A7C8YZD3"/>
<protein>
    <submittedName>
        <fullName evidence="1">Uncharacterized protein</fullName>
    </submittedName>
</protein>
<proteinExistence type="predicted"/>
<evidence type="ECO:0000313" key="1">
    <source>
        <dbReference type="EMBL" id="MBA4629755.1"/>
    </source>
</evidence>